<dbReference type="RefSeq" id="WP_029949473.1">
    <property type="nucleotide sequence ID" value="NZ_CAJPUJ010000020.1"/>
</dbReference>
<dbReference type="InterPro" id="IPR003776">
    <property type="entry name" value="YcaO-like_dom"/>
</dbReference>
<dbReference type="EMBL" id="JANDZV010000008">
    <property type="protein sequence ID" value="MCZ7408204.1"/>
    <property type="molecule type" value="Genomic_DNA"/>
</dbReference>
<proteinExistence type="predicted"/>
<comment type="caution">
    <text evidence="2">The sequence shown here is derived from an EMBL/GenBank/DDBJ whole genome shotgun (WGS) entry which is preliminary data.</text>
</comment>
<feature type="domain" description="YcaO" evidence="1">
    <location>
        <begin position="91"/>
        <end position="242"/>
    </location>
</feature>
<organism evidence="2 3">
    <name type="scientific">Parvimonas micra</name>
    <dbReference type="NCBI Taxonomy" id="33033"/>
    <lineage>
        <taxon>Bacteria</taxon>
        <taxon>Bacillati</taxon>
        <taxon>Bacillota</taxon>
        <taxon>Tissierellia</taxon>
        <taxon>Tissierellales</taxon>
        <taxon>Peptoniphilaceae</taxon>
        <taxon>Parvimonas</taxon>
    </lineage>
</organism>
<evidence type="ECO:0000313" key="3">
    <source>
        <dbReference type="Proteomes" id="UP001141458"/>
    </source>
</evidence>
<dbReference type="Proteomes" id="UP001141458">
    <property type="component" value="Unassembled WGS sequence"/>
</dbReference>
<evidence type="ECO:0000259" key="1">
    <source>
        <dbReference type="Pfam" id="PF02624"/>
    </source>
</evidence>
<sequence length="338" mass="40086">MIYNLTANINKSDRKFIDKFHSFSVNSCMNGNISGGATRPFLRESILAGIGEYFERDAVFAFNRNFVNKERVGCLNLLTKKVNYFDICNEKYKIYFSDTCGCACHTNSDNLVNNCFSEFVERQSFMLRYLSKTAMYKLKFDKNLFEKLIPSELRHLKFYNISLVDSYFVILCIGTLNNDFYIGLGADFNLFNAIKNCIKEVMQMSSFYTNKNKNDNKNFKNRDREFKDYIDYFMELDSKRLEKAYLFLDRFEEKAVDKNLLYNCYDINDTLSELYDKYKIEPYLFFMENMYNFKIAKIVDFNWFPTLLPKTISEEKIKNIEKITGLTIDRKCNFIPFP</sequence>
<evidence type="ECO:0000313" key="2">
    <source>
        <dbReference type="EMBL" id="MCZ7408204.1"/>
    </source>
</evidence>
<reference evidence="2" key="1">
    <citation type="submission" date="2022-07" db="EMBL/GenBank/DDBJ databases">
        <title>Parvimonas micra travels from the subgingival sulcus of the human oral cavity to the colorectal adenocarcinoma.</title>
        <authorList>
            <person name="Conde-Perez K."/>
            <person name="Buetas E."/>
            <person name="Aja-Macaya P."/>
            <person name="Martin-De Arribas E."/>
            <person name="Iglesias-Corras I."/>
            <person name="Trigo-Tasende N."/>
            <person name="Nasser-Ali M."/>
            <person name="Estevez L.S."/>
            <person name="Rumbo-Feal S."/>
            <person name="Otero-Alen B."/>
            <person name="Noguera J.F."/>
            <person name="Concha A."/>
            <person name="Pardinas-Lopez S."/>
            <person name="Carda-Dieguez M."/>
            <person name="Gomez-Randulfe I."/>
            <person name="Martinez-Lago N."/>
            <person name="Ladra S."/>
            <person name="Aparicio L.A."/>
            <person name="Bou G."/>
            <person name="Mira A."/>
            <person name="Vallejo J.A."/>
            <person name="Poza M."/>
        </authorList>
    </citation>
    <scope>NUCLEOTIDE SEQUENCE</scope>
    <source>
        <strain evidence="2">PM79KC-AC-4</strain>
    </source>
</reference>
<protein>
    <submittedName>
        <fullName evidence="2">YcaO-like family protein</fullName>
    </submittedName>
</protein>
<dbReference type="Pfam" id="PF02624">
    <property type="entry name" value="YcaO"/>
    <property type="match status" value="1"/>
</dbReference>
<gene>
    <name evidence="2" type="ORF">NND69_07565</name>
</gene>
<name>A0A9X3HCG4_9FIRM</name>
<accession>A0A9X3HCG4</accession>
<dbReference type="AlphaFoldDB" id="A0A9X3HCG4"/>